<name>A0A1Q9ETC3_SYMMI</name>
<accession>A0A1Q9ETC3</accession>
<feature type="transmembrane region" description="Helical" evidence="2">
    <location>
        <begin position="1397"/>
        <end position="1417"/>
    </location>
</feature>
<keyword evidence="3" id="KW-0378">Hydrolase</keyword>
<feature type="transmembrane region" description="Helical" evidence="2">
    <location>
        <begin position="1129"/>
        <end position="1146"/>
    </location>
</feature>
<evidence type="ECO:0000313" key="4">
    <source>
        <dbReference type="Proteomes" id="UP000186817"/>
    </source>
</evidence>
<comment type="caution">
    <text evidence="3">The sequence shown here is derived from an EMBL/GenBank/DDBJ whole genome shotgun (WGS) entry which is preliminary data.</text>
</comment>
<feature type="transmembrane region" description="Helical" evidence="2">
    <location>
        <begin position="1372"/>
        <end position="1391"/>
    </location>
</feature>
<evidence type="ECO:0000256" key="2">
    <source>
        <dbReference type="SAM" id="Phobius"/>
    </source>
</evidence>
<proteinExistence type="predicted"/>
<organism evidence="3 4">
    <name type="scientific">Symbiodinium microadriaticum</name>
    <name type="common">Dinoflagellate</name>
    <name type="synonym">Zooxanthella microadriatica</name>
    <dbReference type="NCBI Taxonomy" id="2951"/>
    <lineage>
        <taxon>Eukaryota</taxon>
        <taxon>Sar</taxon>
        <taxon>Alveolata</taxon>
        <taxon>Dinophyceae</taxon>
        <taxon>Suessiales</taxon>
        <taxon>Symbiodiniaceae</taxon>
        <taxon>Symbiodinium</taxon>
    </lineage>
</organism>
<feature type="transmembrane region" description="Helical" evidence="2">
    <location>
        <begin position="1200"/>
        <end position="1217"/>
    </location>
</feature>
<feature type="transmembrane region" description="Helical" evidence="2">
    <location>
        <begin position="1012"/>
        <end position="1039"/>
    </location>
</feature>
<dbReference type="Gene3D" id="3.40.50.1820">
    <property type="entry name" value="alpha/beta hydrolase"/>
    <property type="match status" value="2"/>
</dbReference>
<keyword evidence="2" id="KW-0472">Membrane</keyword>
<feature type="transmembrane region" description="Helical" evidence="2">
    <location>
        <begin position="1238"/>
        <end position="1258"/>
    </location>
</feature>
<dbReference type="SUPFAM" id="SSF53474">
    <property type="entry name" value="alpha/beta-Hydrolases"/>
    <property type="match status" value="2"/>
</dbReference>
<feature type="transmembrane region" description="Helical" evidence="2">
    <location>
        <begin position="1088"/>
        <end position="1109"/>
    </location>
</feature>
<feature type="transmembrane region" description="Helical" evidence="2">
    <location>
        <begin position="1438"/>
        <end position="1455"/>
    </location>
</feature>
<dbReference type="PANTHER" id="PTHR43433">
    <property type="entry name" value="HYDROLASE, ALPHA/BETA FOLD FAMILY PROTEIN"/>
    <property type="match status" value="1"/>
</dbReference>
<keyword evidence="2" id="KW-0812">Transmembrane</keyword>
<feature type="compositionally biased region" description="Low complexity" evidence="1">
    <location>
        <begin position="669"/>
        <end position="690"/>
    </location>
</feature>
<sequence length="1765" mass="196805">MKKGCTRKRRGEVHVWVRAHQVLRFEGQAGRHGLRCRHLLSQSVPHVASRASKFSLQEAMLAWQGYIKFCKDFRRFYHAVLPTVRRQIRAMSTSQMLLALRVSRDLRLSPGFPELQADLCTLMLERLSSLMLAEAASCLRYTCHTPKCKPQVNALVRAIAIHWAQVEDLSGLGVVEVVDALDNFASWSMQPFELLRRLDPILVEREVELKYTGNVMLWVSATRSLANMKCKDAMWPLRALKLCRDKTFADKVSFFQQCTLIESFAKLNLFDDTAYRNLAELLLSEASLFKELKDIAPVAWAAASMGFIHKELLDALYIRIMEMFEAESLDMSKRDTNIAVTQAAWSFAVAGYHRQYESFSSFLDYVFWNSSTPAAARRLRAELAELSVTEVPDVVSLCQCPEQVKAAVDEPFTRTGPDEAHLSAFRSDVAAGLQEMGLNYSLGHAVADSSVSFVWARMGRKVIEIRGSLFFGGRAIARQRCVGGFHTMPQVLDKAFLDSCLHSLTVEGRQIEYALVGEESAEPVLLFYPLGACRFLAAVFATPARRAGARLICLNRPGMGKASAARTGNVSDHIAAHCQDAVKCLDHLGYERARVLFLCAGAPFALAFQARYPTRTFGRLVGCSAWVSPLDCPRAKLMYRLSASLPSTMLATLADAVAGWTRAVPSSTAFSSLPTSSMPSSTSSMAQSLQGPQEHHNRAMDPFSAAAKMVKMAGHLIQTIITADEANRTTVVLRSLGAELFGHSLAFDATLTNLGHGQILDNSCHLEDCENITISLHDDFGDCRRFLKAMAGEAFNPDSGGFAVKWTLKASAEEPKVRAGEVARVAGLQTDENEPLQGMTIEFMRIFGYLALLANSTSKYASTSVLERDCASTGCEDSDGACACGFRVVEVEGKLHLALLRKGAALLQWHLEEVNQRSCPHRTPLHGKGCKELQVMHTMRAVWFDTSGTGRLMLVLLVLLALKAPGKWQLVLMMRMAPGNSQLVLMMRTVWSAQKKWQLMLMMSAQKKWQVMLMMHTVWLDTSGTGRLILVLVVLLVFQAPGKWQLMLLMRTVWFDTSGTGRLMLVLLVLLAFNAPGKWQVMLMMRTVWFDTSGTGRLILVLVVLLVFQAPGKWQLMLLMRTVWFDTSGTGRLMLVLLVLLAFNAPGKWQVMLMMRTVWFDTSGTGRLSLVLVVLLVFQAPGKWQLMLMMRKVWFDTSQTGRLMLVLLVILAVKAQKKWQLMLLMRTVWSDTSGTGRLILVLLMLMMRTLMLMMRTVWFDTSGTGRLMLVLLVLLAFNAPGKWQVMLMMRTVWFDTSGTGRLMLVLLVLLAFNAPGKWQVMLMMRTVWFDTSGTGRLMLVLLVLLAFNAPGKWQLMLMMRKVWFDTSETGRLMLVLLVLLAFNAPGKWQLMLMMRKVWFDTSGTGRLMLVLLLLLAFKAQKKWQLMLVIRTVWFDTSGTGRLMLVLLVLLAFNAAGKWQLMLMMRTAWFDTSRTGRLMLVLLVLLAFNAAWKWQLMLMMRTVWFDTSGPMVWITRGEGHLILMLAVRVYRSMQAVLLEKNAPEDSQADLAFLIDCCATLANKFGQETGGEGADAATLVESSSAWGVDYSSLDCSLVLLHGDEDTTVPVECIEWLQEKIPQTIVHRIPGAQHGDAMILGISAALRLLMPRHRAVTSESPAGVDPEPQPPLHVMVFRTDLVFSSADEDKIALLLAVGPMQITTLGNEDAPTHGSLTAACRALAARGCKVAVLSEDEWRRAATSEERSQLLQILADRACKSQTIEGGV</sequence>
<feature type="transmembrane region" description="Helical" evidence="2">
    <location>
        <begin position="1059"/>
        <end position="1076"/>
    </location>
</feature>
<feature type="transmembrane region" description="Helical" evidence="2">
    <location>
        <begin position="1158"/>
        <end position="1180"/>
    </location>
</feature>
<feature type="transmembrane region" description="Helical" evidence="2">
    <location>
        <begin position="941"/>
        <end position="962"/>
    </location>
</feature>
<dbReference type="InterPro" id="IPR029058">
    <property type="entry name" value="AB_hydrolase_fold"/>
</dbReference>
<evidence type="ECO:0000256" key="1">
    <source>
        <dbReference type="SAM" id="MobiDB-lite"/>
    </source>
</evidence>
<feature type="transmembrane region" description="Helical" evidence="2">
    <location>
        <begin position="1292"/>
        <end position="1314"/>
    </location>
</feature>
<feature type="region of interest" description="Disordered" evidence="1">
    <location>
        <begin position="669"/>
        <end position="697"/>
    </location>
</feature>
<evidence type="ECO:0000313" key="3">
    <source>
        <dbReference type="EMBL" id="OLQ10665.1"/>
    </source>
</evidence>
<dbReference type="EMBL" id="LSRX01000074">
    <property type="protein sequence ID" value="OLQ10665.1"/>
    <property type="molecule type" value="Genomic_DNA"/>
</dbReference>
<dbReference type="PANTHER" id="PTHR43433:SF10">
    <property type="entry name" value="AB HYDROLASE-1 DOMAIN-CONTAINING PROTEIN"/>
    <property type="match status" value="1"/>
</dbReference>
<keyword evidence="4" id="KW-1185">Reference proteome</keyword>
<reference evidence="3 4" key="1">
    <citation type="submission" date="2016-02" db="EMBL/GenBank/DDBJ databases">
        <title>Genome analysis of coral dinoflagellate symbionts highlights evolutionary adaptations to a symbiotic lifestyle.</title>
        <authorList>
            <person name="Aranda M."/>
            <person name="Li Y."/>
            <person name="Liew Y.J."/>
            <person name="Baumgarten S."/>
            <person name="Simakov O."/>
            <person name="Wilson M."/>
            <person name="Piel J."/>
            <person name="Ashoor H."/>
            <person name="Bougouffa S."/>
            <person name="Bajic V.B."/>
            <person name="Ryu T."/>
            <person name="Ravasi T."/>
            <person name="Bayer T."/>
            <person name="Micklem G."/>
            <person name="Kim H."/>
            <person name="Bhak J."/>
            <person name="Lajeunesse T.C."/>
            <person name="Voolstra C.R."/>
        </authorList>
    </citation>
    <scope>NUCLEOTIDE SEQUENCE [LARGE SCALE GENOMIC DNA]</scope>
    <source>
        <strain evidence="3 4">CCMP2467</strain>
    </source>
</reference>
<dbReference type="InterPro" id="IPR050471">
    <property type="entry name" value="AB_hydrolase"/>
</dbReference>
<gene>
    <name evidence="3" type="primary">ycgS</name>
    <name evidence="3" type="ORF">AK812_SmicGene5621</name>
</gene>
<dbReference type="OrthoDB" id="445781at2759"/>
<protein>
    <submittedName>
        <fullName evidence="3">Putative hydrolase YcgS</fullName>
    </submittedName>
</protein>
<feature type="transmembrane region" description="Helical" evidence="2">
    <location>
        <begin position="1264"/>
        <end position="1280"/>
    </location>
</feature>
<feature type="transmembrane region" description="Helical" evidence="2">
    <location>
        <begin position="1334"/>
        <end position="1351"/>
    </location>
</feature>
<dbReference type="GO" id="GO:0016787">
    <property type="term" value="F:hydrolase activity"/>
    <property type="evidence" value="ECO:0007669"/>
    <property type="project" value="UniProtKB-KW"/>
</dbReference>
<feature type="transmembrane region" description="Helical" evidence="2">
    <location>
        <begin position="1475"/>
        <end position="1491"/>
    </location>
</feature>
<keyword evidence="2" id="KW-1133">Transmembrane helix</keyword>
<dbReference type="Proteomes" id="UP000186817">
    <property type="component" value="Unassembled WGS sequence"/>
</dbReference>